<keyword evidence="5" id="KW-0186">Copper</keyword>
<dbReference type="Pfam" id="PF07731">
    <property type="entry name" value="Cu-oxidase_2"/>
    <property type="match status" value="1"/>
</dbReference>
<dbReference type="GO" id="GO:0016491">
    <property type="term" value="F:oxidoreductase activity"/>
    <property type="evidence" value="ECO:0007669"/>
    <property type="project" value="UniProtKB-KW"/>
</dbReference>
<keyword evidence="7" id="KW-0325">Glycoprotein</keyword>
<dbReference type="Gene3D" id="2.60.40.420">
    <property type="entry name" value="Cupredoxins - blue copper proteins"/>
    <property type="match status" value="3"/>
</dbReference>
<name>A0A8H2ZVZ3_9AGAM</name>
<dbReference type="InterPro" id="IPR011706">
    <property type="entry name" value="Cu-oxidase_C"/>
</dbReference>
<gene>
    <name evidence="12" type="ORF">RDB_LOCUS10218</name>
</gene>
<dbReference type="GO" id="GO:0005507">
    <property type="term" value="F:copper ion binding"/>
    <property type="evidence" value="ECO:0007669"/>
    <property type="project" value="InterPro"/>
</dbReference>
<dbReference type="Pfam" id="PF00394">
    <property type="entry name" value="Cu-oxidase"/>
    <property type="match status" value="1"/>
</dbReference>
<dbReference type="InterPro" id="IPR008972">
    <property type="entry name" value="Cupredoxin"/>
</dbReference>
<dbReference type="Pfam" id="PF07732">
    <property type="entry name" value="Cu-oxidase_3"/>
    <property type="match status" value="2"/>
</dbReference>
<dbReference type="SUPFAM" id="SSF49503">
    <property type="entry name" value="Cupredoxins"/>
    <property type="match status" value="3"/>
</dbReference>
<evidence type="ECO:0000259" key="11">
    <source>
        <dbReference type="Pfam" id="PF07732"/>
    </source>
</evidence>
<dbReference type="InterPro" id="IPR011707">
    <property type="entry name" value="Cu-oxidase-like_N"/>
</dbReference>
<evidence type="ECO:0000259" key="10">
    <source>
        <dbReference type="Pfam" id="PF07731"/>
    </source>
</evidence>
<evidence type="ECO:0000256" key="7">
    <source>
        <dbReference type="ARBA" id="ARBA00023180"/>
    </source>
</evidence>
<proteinExistence type="inferred from homology"/>
<evidence type="ECO:0000256" key="4">
    <source>
        <dbReference type="ARBA" id="ARBA00023002"/>
    </source>
</evidence>
<evidence type="ECO:0000256" key="2">
    <source>
        <dbReference type="ARBA" id="ARBA00022723"/>
    </source>
</evidence>
<evidence type="ECO:0000259" key="9">
    <source>
        <dbReference type="Pfam" id="PF00394"/>
    </source>
</evidence>
<keyword evidence="2" id="KW-0479">Metal-binding</keyword>
<dbReference type="PROSITE" id="PS00080">
    <property type="entry name" value="MULTICOPPER_OXIDASE2"/>
    <property type="match status" value="1"/>
</dbReference>
<keyword evidence="4" id="KW-0560">Oxidoreductase</keyword>
<keyword evidence="6" id="KW-1015">Disulfide bond</keyword>
<protein>
    <recommendedName>
        <fullName evidence="14">Multicopper oxidase</fullName>
    </recommendedName>
</protein>
<evidence type="ECO:0000256" key="8">
    <source>
        <dbReference type="SAM" id="SignalP"/>
    </source>
</evidence>
<evidence type="ECO:0000313" key="12">
    <source>
        <dbReference type="EMBL" id="CAE6358361.1"/>
    </source>
</evidence>
<evidence type="ECO:0000256" key="3">
    <source>
        <dbReference type="ARBA" id="ARBA00022729"/>
    </source>
</evidence>
<feature type="domain" description="Plastocyanin-like" evidence="11">
    <location>
        <begin position="102"/>
        <end position="137"/>
    </location>
</feature>
<feature type="chain" id="PRO_5034393966" description="Multicopper oxidase" evidence="8">
    <location>
        <begin position="22"/>
        <end position="623"/>
    </location>
</feature>
<dbReference type="PANTHER" id="PTHR11709:SF488">
    <property type="entry name" value="LACCASE-RELATED"/>
    <property type="match status" value="1"/>
</dbReference>
<feature type="signal peptide" evidence="8">
    <location>
        <begin position="1"/>
        <end position="21"/>
    </location>
</feature>
<dbReference type="PANTHER" id="PTHR11709">
    <property type="entry name" value="MULTI-COPPER OXIDASE"/>
    <property type="match status" value="1"/>
</dbReference>
<dbReference type="EMBL" id="CAJMWQ010000419">
    <property type="protein sequence ID" value="CAE6358361.1"/>
    <property type="molecule type" value="Genomic_DNA"/>
</dbReference>
<evidence type="ECO:0000256" key="1">
    <source>
        <dbReference type="ARBA" id="ARBA00010609"/>
    </source>
</evidence>
<organism evidence="12 13">
    <name type="scientific">Rhizoctonia solani</name>
    <dbReference type="NCBI Taxonomy" id="456999"/>
    <lineage>
        <taxon>Eukaryota</taxon>
        <taxon>Fungi</taxon>
        <taxon>Dikarya</taxon>
        <taxon>Basidiomycota</taxon>
        <taxon>Agaricomycotina</taxon>
        <taxon>Agaricomycetes</taxon>
        <taxon>Cantharellales</taxon>
        <taxon>Ceratobasidiaceae</taxon>
        <taxon>Rhizoctonia</taxon>
    </lineage>
</organism>
<dbReference type="InterPro" id="IPR045087">
    <property type="entry name" value="Cu-oxidase_fam"/>
</dbReference>
<dbReference type="InterPro" id="IPR002355">
    <property type="entry name" value="Cu_oxidase_Cu_BS"/>
</dbReference>
<reference evidence="12" key="1">
    <citation type="submission" date="2021-01" db="EMBL/GenBank/DDBJ databases">
        <authorList>
            <person name="Kaushik A."/>
        </authorList>
    </citation>
    <scope>NUCLEOTIDE SEQUENCE</scope>
    <source>
        <strain evidence="12">AG1-1B</strain>
    </source>
</reference>
<evidence type="ECO:0008006" key="14">
    <source>
        <dbReference type="Google" id="ProtNLM"/>
    </source>
</evidence>
<feature type="domain" description="Plastocyanin-like" evidence="10">
    <location>
        <begin position="474"/>
        <end position="617"/>
    </location>
</feature>
<evidence type="ECO:0000313" key="13">
    <source>
        <dbReference type="Proteomes" id="UP000663826"/>
    </source>
</evidence>
<accession>A0A8H2ZVZ3</accession>
<evidence type="ECO:0000256" key="5">
    <source>
        <dbReference type="ARBA" id="ARBA00023008"/>
    </source>
</evidence>
<comment type="caution">
    <text evidence="12">The sequence shown here is derived from an EMBL/GenBank/DDBJ whole genome shotgun (WGS) entry which is preliminary data.</text>
</comment>
<feature type="domain" description="Plastocyanin-like" evidence="9">
    <location>
        <begin position="272"/>
        <end position="403"/>
    </location>
</feature>
<keyword evidence="3 8" id="KW-0732">Signal</keyword>
<feature type="domain" description="Plastocyanin-like" evidence="11">
    <location>
        <begin position="30"/>
        <end position="83"/>
    </location>
</feature>
<dbReference type="Proteomes" id="UP000663826">
    <property type="component" value="Unassembled WGS sequence"/>
</dbReference>
<comment type="similarity">
    <text evidence="1">Belongs to the multicopper oxidase family.</text>
</comment>
<evidence type="ECO:0000256" key="6">
    <source>
        <dbReference type="ARBA" id="ARBA00023157"/>
    </source>
</evidence>
<sequence>MILDLTCFLLVASSLAPVCYAALRQHSLVITNGTSNPDGIPRPSWPVNGQTPGPHLVWDEGDNISVTVINNDFESITIHWHGHVFIFSKNTWFSGAEQESRIEQYRSPWSDGVPGLTQYPIQPGQNFVYNFTVYQAGHHCGSVGIIPIVNLNLKMVSKASPQPGQLDLRLTKLHIGTIYIRPKATKAKPFSQITNDTTVLAQLKRAELDPLPLHVYDYRHHTSEYLKSEWERTDIEQLCTDNILVDGKGPVRCPSMATYQSVANPLQLPVTNKGCMYPNSTLGYPYPDSKPELVNTAMWYQCSNTSTTYEVFTVKQSDGWVSFNLLNSGSVWDLRISIDQHKLYFYAADGGYVNIQTATSALIPIGERYQFFLKLDQPVSDYTIRVAAVVLPQIISGHAILSYTVNGATSVGAVKTSVLPTPKTPYIDYAGTIIKGGKDLITLALSPFPAMPPPQGNPSLTLNMNITRAVELGNKWSPPPSNAVPLLFQTGQIASLDKKVYFSYRNGSIVDLIFTVTAGNPALHPPHPIHKHGVKAWHLGSGIGEFPYPTVQAAVAARFTGINMKNPPLRDDFVTPVAITGKAWSVVRLLAGDPGPVVMHCHIEPHLDTGMAVEGVSDSRDTL</sequence>
<dbReference type="AlphaFoldDB" id="A0A8H2ZVZ3"/>
<dbReference type="InterPro" id="IPR001117">
    <property type="entry name" value="Cu-oxidase_2nd"/>
</dbReference>